<dbReference type="RefSeq" id="WP_236866048.1">
    <property type="nucleotide sequence ID" value="NZ_BAABAZ010000006.1"/>
</dbReference>
<evidence type="ECO:0000259" key="1">
    <source>
        <dbReference type="PROSITE" id="PS50995"/>
    </source>
</evidence>
<dbReference type="InterPro" id="IPR036388">
    <property type="entry name" value="WH-like_DNA-bd_sf"/>
</dbReference>
<dbReference type="Gene3D" id="1.10.10.10">
    <property type="entry name" value="Winged helix-like DNA-binding domain superfamily/Winged helix DNA-binding domain"/>
    <property type="match status" value="1"/>
</dbReference>
<dbReference type="PROSITE" id="PS50995">
    <property type="entry name" value="HTH_MARR_2"/>
    <property type="match status" value="1"/>
</dbReference>
<dbReference type="Pfam" id="PF12802">
    <property type="entry name" value="MarR_2"/>
    <property type="match status" value="1"/>
</dbReference>
<feature type="domain" description="HTH marR-type" evidence="1">
    <location>
        <begin position="1"/>
        <end position="153"/>
    </location>
</feature>
<dbReference type="Proteomes" id="UP001501586">
    <property type="component" value="Unassembled WGS sequence"/>
</dbReference>
<dbReference type="EMBL" id="BAABAZ010000006">
    <property type="protein sequence ID" value="GAA4284287.1"/>
    <property type="molecule type" value="Genomic_DNA"/>
</dbReference>
<dbReference type="SUPFAM" id="SSF46785">
    <property type="entry name" value="Winged helix' DNA-binding domain"/>
    <property type="match status" value="1"/>
</dbReference>
<evidence type="ECO:0000313" key="3">
    <source>
        <dbReference type="Proteomes" id="UP001501586"/>
    </source>
</evidence>
<dbReference type="InterPro" id="IPR000835">
    <property type="entry name" value="HTH_MarR-typ"/>
</dbReference>
<organism evidence="2 3">
    <name type="scientific">Brevibacterium daeguense</name>
    <dbReference type="NCBI Taxonomy" id="909936"/>
    <lineage>
        <taxon>Bacteria</taxon>
        <taxon>Bacillati</taxon>
        <taxon>Actinomycetota</taxon>
        <taxon>Actinomycetes</taxon>
        <taxon>Micrococcales</taxon>
        <taxon>Brevibacteriaceae</taxon>
        <taxon>Brevibacterium</taxon>
    </lineage>
</organism>
<protein>
    <submittedName>
        <fullName evidence="2">MarR family transcriptional regulator</fullName>
    </submittedName>
</protein>
<dbReference type="PANTHER" id="PTHR33164:SF43">
    <property type="entry name" value="HTH-TYPE TRANSCRIPTIONAL REPRESSOR YETL"/>
    <property type="match status" value="1"/>
</dbReference>
<name>A0ABP8EKH8_9MICO</name>
<gene>
    <name evidence="2" type="ORF">GCM10022261_18180</name>
</gene>
<dbReference type="InterPro" id="IPR039422">
    <property type="entry name" value="MarR/SlyA-like"/>
</dbReference>
<reference evidence="3" key="1">
    <citation type="journal article" date="2019" name="Int. J. Syst. Evol. Microbiol.">
        <title>The Global Catalogue of Microorganisms (GCM) 10K type strain sequencing project: providing services to taxonomists for standard genome sequencing and annotation.</title>
        <authorList>
            <consortium name="The Broad Institute Genomics Platform"/>
            <consortium name="The Broad Institute Genome Sequencing Center for Infectious Disease"/>
            <person name="Wu L."/>
            <person name="Ma J."/>
        </authorList>
    </citation>
    <scope>NUCLEOTIDE SEQUENCE [LARGE SCALE GENOMIC DNA]</scope>
    <source>
        <strain evidence="3">JCM 17458</strain>
    </source>
</reference>
<keyword evidence="3" id="KW-1185">Reference proteome</keyword>
<dbReference type="PANTHER" id="PTHR33164">
    <property type="entry name" value="TRANSCRIPTIONAL REGULATOR, MARR FAMILY"/>
    <property type="match status" value="1"/>
</dbReference>
<comment type="caution">
    <text evidence="2">The sequence shown here is derived from an EMBL/GenBank/DDBJ whole genome shotgun (WGS) entry which is preliminary data.</text>
</comment>
<accession>A0ABP8EKH8</accession>
<dbReference type="InterPro" id="IPR036390">
    <property type="entry name" value="WH_DNA-bd_sf"/>
</dbReference>
<sequence length="157" mass="16977">MPQTPMPAPETETGTDPVSQWGLVIEGFQATNDKIHAAVASTFSLDRAEAETLLRLANAAEQRKPMAAIAREAQFTSGGFTKVADRLTERGLAERARCTVDRRVIYLELTAAGAELAEDLSCLISDLVRSIYTDVLGAERAQLVAEAMAELRAKNLT</sequence>
<proteinExistence type="predicted"/>
<evidence type="ECO:0000313" key="2">
    <source>
        <dbReference type="EMBL" id="GAA4284287.1"/>
    </source>
</evidence>
<dbReference type="SMART" id="SM00347">
    <property type="entry name" value="HTH_MARR"/>
    <property type="match status" value="1"/>
</dbReference>